<keyword evidence="4" id="KW-0812">Transmembrane</keyword>
<dbReference type="InParanoid" id="A0A3N4LQH4"/>
<dbReference type="STRING" id="1051890.A0A3N4LQH4"/>
<keyword evidence="4" id="KW-1133">Transmembrane helix</keyword>
<evidence type="ECO:0000256" key="3">
    <source>
        <dbReference type="ARBA" id="ARBA00023295"/>
    </source>
</evidence>
<evidence type="ECO:0000313" key="7">
    <source>
        <dbReference type="EMBL" id="RPB25090.1"/>
    </source>
</evidence>
<dbReference type="SUPFAM" id="SSF51445">
    <property type="entry name" value="(Trans)glycosidases"/>
    <property type="match status" value="2"/>
</dbReference>
<dbReference type="Pfam" id="PF18564">
    <property type="entry name" value="Glyco_hydro_5_C"/>
    <property type="match status" value="1"/>
</dbReference>
<feature type="transmembrane region" description="Helical" evidence="4">
    <location>
        <begin position="846"/>
        <end position="866"/>
    </location>
</feature>
<dbReference type="InterPro" id="IPR018087">
    <property type="entry name" value="Glyco_hydro_5_CS"/>
</dbReference>
<evidence type="ECO:0000259" key="6">
    <source>
        <dbReference type="Pfam" id="PF18564"/>
    </source>
</evidence>
<evidence type="ECO:0000256" key="1">
    <source>
        <dbReference type="ARBA" id="ARBA00005641"/>
    </source>
</evidence>
<protein>
    <submittedName>
        <fullName evidence="7">Glycoside hydrolase</fullName>
    </submittedName>
</protein>
<keyword evidence="4" id="KW-0472">Membrane</keyword>
<dbReference type="Proteomes" id="UP000267821">
    <property type="component" value="Unassembled WGS sequence"/>
</dbReference>
<dbReference type="PANTHER" id="PTHR31308:SF5">
    <property type="entry name" value="ERGOSTERYL-BETA-GLUCOSIDASE"/>
    <property type="match status" value="1"/>
</dbReference>
<accession>A0A3N4LQH4</accession>
<dbReference type="GO" id="GO:0050295">
    <property type="term" value="F:steryl-beta-glucosidase activity"/>
    <property type="evidence" value="ECO:0007669"/>
    <property type="project" value="TreeGrafter"/>
</dbReference>
<organism evidence="7 8">
    <name type="scientific">Terfezia boudieri ATCC MYA-4762</name>
    <dbReference type="NCBI Taxonomy" id="1051890"/>
    <lineage>
        <taxon>Eukaryota</taxon>
        <taxon>Fungi</taxon>
        <taxon>Dikarya</taxon>
        <taxon>Ascomycota</taxon>
        <taxon>Pezizomycotina</taxon>
        <taxon>Pezizomycetes</taxon>
        <taxon>Pezizales</taxon>
        <taxon>Pezizaceae</taxon>
        <taxon>Terfezia</taxon>
    </lineage>
</organism>
<keyword evidence="8" id="KW-1185">Reference proteome</keyword>
<dbReference type="PROSITE" id="PS00659">
    <property type="entry name" value="GLYCOSYL_HYDROL_F5"/>
    <property type="match status" value="1"/>
</dbReference>
<feature type="domain" description="Glycoside hydrolase family 5 C-terminal" evidence="6">
    <location>
        <begin position="694"/>
        <end position="768"/>
    </location>
</feature>
<dbReference type="Gene3D" id="3.20.20.80">
    <property type="entry name" value="Glycosidases"/>
    <property type="match status" value="1"/>
</dbReference>
<dbReference type="InterPro" id="IPR001547">
    <property type="entry name" value="Glyco_hydro_5"/>
</dbReference>
<feature type="domain" description="Glycoside hydrolase family 5" evidence="5">
    <location>
        <begin position="86"/>
        <end position="152"/>
    </location>
</feature>
<evidence type="ECO:0000259" key="5">
    <source>
        <dbReference type="Pfam" id="PF00150"/>
    </source>
</evidence>
<sequence>MSLPFPANISTSRKPCIPSSLPTSTAFNQTPLFPHPTEDCFADIYGRTILLRGLNVGGCSKAPEILSTSQNGQEVASYNGRPFKNIEEAGEWWAKLKMWGVGIVRWVVVWEAIEPKAIGDYDDEYIDYLYKVLEKAGENGLKVFIDVHQDCWSRLSGGSGAPAWTFSLVGLDPHKFHATFTSALLPSDTQQSNSFESAEYIFSEPDLPVQQTPLSKPSSHLWPTNYSKLSTATMFTMFFAGPTFAPKATISIPGKGEKNAGEVMQDAYINAFRYVARKLAGLECILGWDIMNEPHPGFIGLKSLAYWNQDTELHLGVMPNGVQGMVLASGGDGAPHTGLKVKLAVYHRSWPRPSIVTEYVDYDLTKGHRVWADRRKDIWMDEGVWWWDKLNKNGYSCKADYFTKNPKTGAPIDFERDFYEPFLQRFLAAVREGRQQGLNDLGLPQGGGMGQWCFIEPVPNIGPPLWVDGDEVDIDKTASAGGFGVCYAPHWYDLRACFEKRLSYTLSFDIGALALGSRNFFQHSYFGRLGLLENYMSQFTRLVSRLPSFRKSGKPTPVLVGETGIPFDINGFEAYKTGNVHWQMVMLDSIIGAMERVGKGNLNWTLWNFTSENYVTFDPRTETLESGDGWNSEDFSLISRDQAMTEVTYSPQQAKHQSYRMTSIRPHNRGVYLQRAKALGDLYAGARCIGAWIRPYPAKVAGILVKSQFTLANVDAGTRECWGGTFQMSYIANCGDGGRTNSKLARTTEIFMPAYHFGGETWVLQISAYKSRCGLPLVTILITSEETDGIVDVNFVAGGAVTWSYSEASQSVSLLHTPQLTGYTIQVSAEVGVPTQKERGLFKQCFIILAWGIIGIVLAFIIAAWYTTEELEMRRMEFIERRY</sequence>
<dbReference type="InterPro" id="IPR041036">
    <property type="entry name" value="GH5_C"/>
</dbReference>
<reference evidence="7 8" key="1">
    <citation type="journal article" date="2018" name="Nat. Ecol. Evol.">
        <title>Pezizomycetes genomes reveal the molecular basis of ectomycorrhizal truffle lifestyle.</title>
        <authorList>
            <person name="Murat C."/>
            <person name="Payen T."/>
            <person name="Noel B."/>
            <person name="Kuo A."/>
            <person name="Morin E."/>
            <person name="Chen J."/>
            <person name="Kohler A."/>
            <person name="Krizsan K."/>
            <person name="Balestrini R."/>
            <person name="Da Silva C."/>
            <person name="Montanini B."/>
            <person name="Hainaut M."/>
            <person name="Levati E."/>
            <person name="Barry K.W."/>
            <person name="Belfiori B."/>
            <person name="Cichocki N."/>
            <person name="Clum A."/>
            <person name="Dockter R.B."/>
            <person name="Fauchery L."/>
            <person name="Guy J."/>
            <person name="Iotti M."/>
            <person name="Le Tacon F."/>
            <person name="Lindquist E.A."/>
            <person name="Lipzen A."/>
            <person name="Malagnac F."/>
            <person name="Mello A."/>
            <person name="Molinier V."/>
            <person name="Miyauchi S."/>
            <person name="Poulain J."/>
            <person name="Riccioni C."/>
            <person name="Rubini A."/>
            <person name="Sitrit Y."/>
            <person name="Splivallo R."/>
            <person name="Traeger S."/>
            <person name="Wang M."/>
            <person name="Zifcakova L."/>
            <person name="Wipf D."/>
            <person name="Zambonelli A."/>
            <person name="Paolocci F."/>
            <person name="Nowrousian M."/>
            <person name="Ottonello S."/>
            <person name="Baldrian P."/>
            <person name="Spatafora J.W."/>
            <person name="Henrissat B."/>
            <person name="Nagy L.G."/>
            <person name="Aury J.M."/>
            <person name="Wincker P."/>
            <person name="Grigoriev I.V."/>
            <person name="Bonfante P."/>
            <person name="Martin F.M."/>
        </authorList>
    </citation>
    <scope>NUCLEOTIDE SEQUENCE [LARGE SCALE GENOMIC DNA]</scope>
    <source>
        <strain evidence="7 8">ATCC MYA-4762</strain>
    </source>
</reference>
<gene>
    <name evidence="7" type="ORF">L211DRAFT_867526</name>
</gene>
<evidence type="ECO:0000256" key="4">
    <source>
        <dbReference type="SAM" id="Phobius"/>
    </source>
</evidence>
<dbReference type="Pfam" id="PF00150">
    <property type="entry name" value="Cellulase"/>
    <property type="match status" value="1"/>
</dbReference>
<dbReference type="InterPro" id="IPR052066">
    <property type="entry name" value="Glycosphingolipid_Hydrolases"/>
</dbReference>
<dbReference type="AlphaFoldDB" id="A0A3N4LQH4"/>
<keyword evidence="3" id="KW-0326">Glycosidase</keyword>
<dbReference type="GO" id="GO:1904462">
    <property type="term" value="P:ergosteryl 3-beta-D-glucoside catabolic process"/>
    <property type="evidence" value="ECO:0007669"/>
    <property type="project" value="TreeGrafter"/>
</dbReference>
<proteinExistence type="inferred from homology"/>
<evidence type="ECO:0000313" key="8">
    <source>
        <dbReference type="Proteomes" id="UP000267821"/>
    </source>
</evidence>
<dbReference type="GO" id="GO:0000272">
    <property type="term" value="P:polysaccharide catabolic process"/>
    <property type="evidence" value="ECO:0007669"/>
    <property type="project" value="InterPro"/>
</dbReference>
<evidence type="ECO:0000256" key="2">
    <source>
        <dbReference type="ARBA" id="ARBA00022801"/>
    </source>
</evidence>
<dbReference type="InterPro" id="IPR017853">
    <property type="entry name" value="GH"/>
</dbReference>
<keyword evidence="2 7" id="KW-0378">Hydrolase</keyword>
<dbReference type="OrthoDB" id="9971853at2759"/>
<dbReference type="EMBL" id="ML121539">
    <property type="protein sequence ID" value="RPB25090.1"/>
    <property type="molecule type" value="Genomic_DNA"/>
</dbReference>
<comment type="similarity">
    <text evidence="1">Belongs to the glycosyl hydrolase 5 (cellulase A) family.</text>
</comment>
<name>A0A3N4LQH4_9PEZI</name>
<dbReference type="PANTHER" id="PTHR31308">
    <property type="match status" value="1"/>
</dbReference>